<evidence type="ECO:0000256" key="2">
    <source>
        <dbReference type="ARBA" id="ARBA00022729"/>
    </source>
</evidence>
<dbReference type="OrthoDB" id="5729110at2"/>
<dbReference type="AlphaFoldDB" id="A0A238LBJ4"/>
<dbReference type="InterPro" id="IPR018976">
    <property type="entry name" value="Imelysin-like"/>
</dbReference>
<accession>A0A238LBJ4</accession>
<evidence type="ECO:0000259" key="5">
    <source>
        <dbReference type="Pfam" id="PF09375"/>
    </source>
</evidence>
<dbReference type="InterPro" id="IPR034984">
    <property type="entry name" value="Imelysin-like_IPPA"/>
</dbReference>
<name>A0A238LBJ4_9RHOB</name>
<evidence type="ECO:0000256" key="1">
    <source>
        <dbReference type="ARBA" id="ARBA00004196"/>
    </source>
</evidence>
<evidence type="ECO:0000256" key="4">
    <source>
        <dbReference type="SAM" id="SignalP"/>
    </source>
</evidence>
<dbReference type="InterPro" id="IPR038352">
    <property type="entry name" value="Imelysin_sf"/>
</dbReference>
<comment type="subcellular location">
    <subcellularLocation>
        <location evidence="1">Cell envelope</location>
    </subcellularLocation>
</comment>
<feature type="compositionally biased region" description="Basic and acidic residues" evidence="3">
    <location>
        <begin position="226"/>
        <end position="237"/>
    </location>
</feature>
<reference evidence="7" key="1">
    <citation type="submission" date="2017-05" db="EMBL/GenBank/DDBJ databases">
        <authorList>
            <person name="Rodrigo-Torres L."/>
            <person name="Arahal R. D."/>
            <person name="Lucena T."/>
        </authorList>
    </citation>
    <scope>NUCLEOTIDE SEQUENCE [LARGE SCALE GENOMIC DNA]</scope>
    <source>
        <strain evidence="7">CECT 8899</strain>
    </source>
</reference>
<feature type="region of interest" description="Disordered" evidence="3">
    <location>
        <begin position="221"/>
        <end position="240"/>
    </location>
</feature>
<evidence type="ECO:0000313" key="7">
    <source>
        <dbReference type="Proteomes" id="UP000201613"/>
    </source>
</evidence>
<gene>
    <name evidence="6" type="primary">irpA_2</name>
    <name evidence="6" type="ORF">LOM8899_00459</name>
</gene>
<dbReference type="Proteomes" id="UP000201613">
    <property type="component" value="Unassembled WGS sequence"/>
</dbReference>
<evidence type="ECO:0000256" key="3">
    <source>
        <dbReference type="SAM" id="MobiDB-lite"/>
    </source>
</evidence>
<organism evidence="6 7">
    <name type="scientific">Flavimaricola marinus</name>
    <dbReference type="NCBI Taxonomy" id="1819565"/>
    <lineage>
        <taxon>Bacteria</taxon>
        <taxon>Pseudomonadati</taxon>
        <taxon>Pseudomonadota</taxon>
        <taxon>Alphaproteobacteria</taxon>
        <taxon>Rhodobacterales</taxon>
        <taxon>Paracoccaceae</taxon>
        <taxon>Flavimaricola</taxon>
    </lineage>
</organism>
<dbReference type="Gene3D" id="1.20.1420.20">
    <property type="entry name" value="M75 peptidase, HXXE motif"/>
    <property type="match status" value="1"/>
</dbReference>
<dbReference type="EMBL" id="FXZK01000001">
    <property type="protein sequence ID" value="SMY06336.1"/>
    <property type="molecule type" value="Genomic_DNA"/>
</dbReference>
<proteinExistence type="predicted"/>
<feature type="chain" id="PRO_5012127516" evidence="4">
    <location>
        <begin position="20"/>
        <end position="335"/>
    </location>
</feature>
<evidence type="ECO:0000313" key="6">
    <source>
        <dbReference type="EMBL" id="SMY06336.1"/>
    </source>
</evidence>
<dbReference type="Pfam" id="PF09375">
    <property type="entry name" value="Peptidase_M75"/>
    <property type="match status" value="1"/>
</dbReference>
<keyword evidence="2 4" id="KW-0732">Signal</keyword>
<keyword evidence="7" id="KW-1185">Reference proteome</keyword>
<feature type="domain" description="Imelysin-like" evidence="5">
    <location>
        <begin position="31"/>
        <end position="310"/>
    </location>
</feature>
<dbReference type="GO" id="GO:0030313">
    <property type="term" value="C:cell envelope"/>
    <property type="evidence" value="ECO:0007669"/>
    <property type="project" value="UniProtKB-SubCell"/>
</dbReference>
<dbReference type="CDD" id="cd14659">
    <property type="entry name" value="Imelysin-like_IPPA"/>
    <property type="match status" value="1"/>
</dbReference>
<feature type="signal peptide" evidence="4">
    <location>
        <begin position="1"/>
        <end position="19"/>
    </location>
</feature>
<dbReference type="RefSeq" id="WP_093990527.1">
    <property type="nucleotide sequence ID" value="NZ_FXZK01000001.1"/>
</dbReference>
<protein>
    <submittedName>
        <fullName evidence="6">Iron-regulated protein A</fullName>
    </submittedName>
</protein>
<sequence>MKRYLLAATLVCAPVQAAADPSIPDIIDDHILPRFEALATTTDTLSHVAQETCLPASEDLRRAYGIAFDAWISASHLRFGPTEVDDRAFALAFWPDSRGATPQALAKLIADQDPIAFDPDSYADVSIAARGFYALEFLIYDDALLQQGDAQYHCTLVQTVAADIAATAAAIHRDWVEEHADVLLTPGAEALYRNDEEVLRELLKALTAGLQFTQDSRLGRPLGTFERPRPTRAEARRSGRSARHVTLSLEALHDLAGHLAAGDAALTATLDQQFADALARLAELDVPVFAGVSDPQTRFRIEVLSQAVGTIRTTVLTGLGQALGVSAGFNALDGD</sequence>